<evidence type="ECO:0000313" key="9">
    <source>
        <dbReference type="Proteomes" id="UP000652477"/>
    </source>
</evidence>
<organism evidence="8 9">
    <name type="scientific">Mediterraneibacter hominis</name>
    <dbReference type="NCBI Taxonomy" id="2763054"/>
    <lineage>
        <taxon>Bacteria</taxon>
        <taxon>Bacillati</taxon>
        <taxon>Bacillota</taxon>
        <taxon>Clostridia</taxon>
        <taxon>Lachnospirales</taxon>
        <taxon>Lachnospiraceae</taxon>
        <taxon>Mediterraneibacter</taxon>
    </lineage>
</organism>
<gene>
    <name evidence="6" type="primary">pyrC</name>
    <name evidence="8" type="ORF">H8S37_04885</name>
</gene>
<proteinExistence type="inferred from homology"/>
<feature type="binding site" evidence="6">
    <location>
        <position position="178"/>
    </location>
    <ligand>
        <name>Zn(2+)</name>
        <dbReference type="ChEBI" id="CHEBI:29105"/>
        <label>2</label>
    </ligand>
</feature>
<dbReference type="AlphaFoldDB" id="A0A923RQ40"/>
<comment type="function">
    <text evidence="1 6">Catalyzes the reversible cyclization of carbamoyl aspartate to dihydroorotate.</text>
</comment>
<evidence type="ECO:0000256" key="6">
    <source>
        <dbReference type="HAMAP-Rule" id="MF_00220"/>
    </source>
</evidence>
<reference evidence="8" key="1">
    <citation type="submission" date="2020-08" db="EMBL/GenBank/DDBJ databases">
        <title>Genome public.</title>
        <authorList>
            <person name="Liu C."/>
            <person name="Sun Q."/>
        </authorList>
    </citation>
    <scope>NUCLEOTIDE SEQUENCE</scope>
    <source>
        <strain evidence="8">NSJ-55</strain>
    </source>
</reference>
<keyword evidence="6" id="KW-0862">Zinc</keyword>
<dbReference type="GO" id="GO:0008270">
    <property type="term" value="F:zinc ion binding"/>
    <property type="evidence" value="ECO:0007669"/>
    <property type="project" value="UniProtKB-UniRule"/>
</dbReference>
<dbReference type="InterPro" id="IPR006680">
    <property type="entry name" value="Amidohydro-rel"/>
</dbReference>
<keyword evidence="4 6" id="KW-0378">Hydrolase</keyword>
<evidence type="ECO:0000256" key="5">
    <source>
        <dbReference type="ARBA" id="ARBA00022975"/>
    </source>
</evidence>
<evidence type="ECO:0000256" key="1">
    <source>
        <dbReference type="ARBA" id="ARBA00002368"/>
    </source>
</evidence>
<dbReference type="Gene3D" id="2.30.40.10">
    <property type="entry name" value="Urease, subunit C, domain 1"/>
    <property type="match status" value="1"/>
</dbReference>
<sequence>MILIKNGRVIDPKSGTDEILDILIEDGKIAGIGKYKRSNDYERVIEAEGKIVAPGLIDVHVHFRDPGLTYKEDIESGAKAAAAGGFTTVVCMANTKPPVDNPETLSYVLEKGKQADIRVLSVAAVTKGMQGKELTDFAELKAAKAIGLSDDGIPIQDSRLMYEALKRAKEEGLAISLHEEDPDFVQQAGINRGHVSKALGIGGAMALSEQLMVARDCTLALETKARVSIQHVSSRVSVEYIRLAQKLGADVWAEATPQHFSLTEEDALVKKNFAKVNPPLRTEDDRRGIIEGLKDGTIQIIATDHAPHSAEEKSREITKAPSGMIGLETALALGITNLVRTGSLTMECFLKKMTFNPARLYGLDSGYIAEGKQADLVIFDEFEKWKVEKFYSKSSNSPFIGEELYGKVKYTICNGRIVYEDKE</sequence>
<feature type="binding site" evidence="6">
    <location>
        <position position="151"/>
    </location>
    <ligand>
        <name>Zn(2+)</name>
        <dbReference type="ChEBI" id="CHEBI:29105"/>
        <label>1</label>
    </ligand>
</feature>
<dbReference type="InterPro" id="IPR004722">
    <property type="entry name" value="DHOase"/>
</dbReference>
<comment type="catalytic activity">
    <reaction evidence="6">
        <text>(S)-dihydroorotate + H2O = N-carbamoyl-L-aspartate + H(+)</text>
        <dbReference type="Rhea" id="RHEA:24296"/>
        <dbReference type="ChEBI" id="CHEBI:15377"/>
        <dbReference type="ChEBI" id="CHEBI:15378"/>
        <dbReference type="ChEBI" id="CHEBI:30864"/>
        <dbReference type="ChEBI" id="CHEBI:32814"/>
        <dbReference type="EC" id="3.5.2.3"/>
    </reaction>
</comment>
<keyword evidence="5 6" id="KW-0665">Pyrimidine biosynthesis</keyword>
<dbReference type="RefSeq" id="WP_186874889.1">
    <property type="nucleotide sequence ID" value="NZ_JACOPF010000001.1"/>
</dbReference>
<evidence type="ECO:0000256" key="2">
    <source>
        <dbReference type="ARBA" id="ARBA00010286"/>
    </source>
</evidence>
<feature type="binding site" evidence="6">
    <location>
        <position position="60"/>
    </location>
    <ligand>
        <name>Zn(2+)</name>
        <dbReference type="ChEBI" id="CHEBI:29105"/>
        <label>1</label>
    </ligand>
</feature>
<feature type="binding site" evidence="6">
    <location>
        <position position="277"/>
    </location>
    <ligand>
        <name>substrate</name>
    </ligand>
</feature>
<keyword evidence="3 6" id="KW-0479">Metal-binding</keyword>
<dbReference type="GO" id="GO:0004151">
    <property type="term" value="F:dihydroorotase activity"/>
    <property type="evidence" value="ECO:0007669"/>
    <property type="project" value="UniProtKB-UniRule"/>
</dbReference>
<feature type="binding site" evidence="6">
    <location>
        <position position="151"/>
    </location>
    <ligand>
        <name>Zn(2+)</name>
        <dbReference type="ChEBI" id="CHEBI:29105"/>
        <label>2</label>
    </ligand>
</feature>
<dbReference type="InterPro" id="IPR032466">
    <property type="entry name" value="Metal_Hydrolase"/>
</dbReference>
<evidence type="ECO:0000259" key="7">
    <source>
        <dbReference type="Pfam" id="PF01979"/>
    </source>
</evidence>
<dbReference type="NCBIfam" id="NF006839">
    <property type="entry name" value="PRK09357.1-4"/>
    <property type="match status" value="1"/>
</dbReference>
<dbReference type="CDD" id="cd01317">
    <property type="entry name" value="DHOase_IIa"/>
    <property type="match status" value="1"/>
</dbReference>
<feature type="binding site" evidence="6">
    <location>
        <position position="62"/>
    </location>
    <ligand>
        <name>Zn(2+)</name>
        <dbReference type="ChEBI" id="CHEBI:29105"/>
        <label>1</label>
    </ligand>
</feature>
<dbReference type="GO" id="GO:0004038">
    <property type="term" value="F:allantoinase activity"/>
    <property type="evidence" value="ECO:0007669"/>
    <property type="project" value="TreeGrafter"/>
</dbReference>
<comment type="caution">
    <text evidence="8">The sequence shown here is derived from an EMBL/GenBank/DDBJ whole genome shotgun (WGS) entry which is preliminary data.</text>
</comment>
<dbReference type="GO" id="GO:0044205">
    <property type="term" value="P:'de novo' UMP biosynthetic process"/>
    <property type="evidence" value="ECO:0007669"/>
    <property type="project" value="UniProtKB-UniRule"/>
</dbReference>
<evidence type="ECO:0000256" key="3">
    <source>
        <dbReference type="ARBA" id="ARBA00022723"/>
    </source>
</evidence>
<name>A0A923RQ40_9FIRM</name>
<comment type="pathway">
    <text evidence="6">Pyrimidine metabolism; UMP biosynthesis via de novo pathway; (S)-dihydroorotate from bicarbonate: step 3/3.</text>
</comment>
<dbReference type="Gene3D" id="3.20.20.140">
    <property type="entry name" value="Metal-dependent hydrolases"/>
    <property type="match status" value="1"/>
</dbReference>
<dbReference type="Pfam" id="PF01979">
    <property type="entry name" value="Amidohydro_1"/>
    <property type="match status" value="1"/>
</dbReference>
<keyword evidence="9" id="KW-1185">Reference proteome</keyword>
<dbReference type="GO" id="GO:0006145">
    <property type="term" value="P:purine nucleobase catabolic process"/>
    <property type="evidence" value="ECO:0007669"/>
    <property type="project" value="TreeGrafter"/>
</dbReference>
<dbReference type="InterPro" id="IPR002195">
    <property type="entry name" value="Dihydroorotase_CS"/>
</dbReference>
<dbReference type="Proteomes" id="UP000652477">
    <property type="component" value="Unassembled WGS sequence"/>
</dbReference>
<dbReference type="PANTHER" id="PTHR43668:SF2">
    <property type="entry name" value="ALLANTOINASE"/>
    <property type="match status" value="1"/>
</dbReference>
<accession>A0A923RQ40</accession>
<dbReference type="EMBL" id="JACOPF010000001">
    <property type="protein sequence ID" value="MBC5688263.1"/>
    <property type="molecule type" value="Genomic_DNA"/>
</dbReference>
<dbReference type="GO" id="GO:0005737">
    <property type="term" value="C:cytoplasm"/>
    <property type="evidence" value="ECO:0007669"/>
    <property type="project" value="TreeGrafter"/>
</dbReference>
<feature type="binding site" evidence="6">
    <location>
        <position position="304"/>
    </location>
    <ligand>
        <name>Zn(2+)</name>
        <dbReference type="ChEBI" id="CHEBI:29105"/>
        <label>1</label>
    </ligand>
</feature>
<evidence type="ECO:0000256" key="4">
    <source>
        <dbReference type="ARBA" id="ARBA00022801"/>
    </source>
</evidence>
<dbReference type="PANTHER" id="PTHR43668">
    <property type="entry name" value="ALLANTOINASE"/>
    <property type="match status" value="1"/>
</dbReference>
<comment type="cofactor">
    <cofactor evidence="6">
        <name>Zn(2+)</name>
        <dbReference type="ChEBI" id="CHEBI:29105"/>
    </cofactor>
    <text evidence="6">Binds 2 Zn(2+) ions per subunit.</text>
</comment>
<dbReference type="InterPro" id="IPR011059">
    <property type="entry name" value="Metal-dep_hydrolase_composite"/>
</dbReference>
<feature type="binding site" evidence="6">
    <location>
        <position position="308"/>
    </location>
    <ligand>
        <name>substrate</name>
    </ligand>
</feature>
<dbReference type="NCBIfam" id="TIGR00857">
    <property type="entry name" value="pyrC_multi"/>
    <property type="match status" value="1"/>
</dbReference>
<feature type="domain" description="Amidohydrolase-related" evidence="7">
    <location>
        <begin position="51"/>
        <end position="418"/>
    </location>
</feature>
<dbReference type="PROSITE" id="PS00483">
    <property type="entry name" value="DIHYDROOROTASE_2"/>
    <property type="match status" value="1"/>
</dbReference>
<dbReference type="HAMAP" id="MF_00220_B">
    <property type="entry name" value="PyrC_classI_B"/>
    <property type="match status" value="1"/>
</dbReference>
<comment type="caution">
    <text evidence="6">Lacks conserved residue(s) required for the propagation of feature annotation.</text>
</comment>
<dbReference type="EC" id="3.5.2.3" evidence="6"/>
<dbReference type="InterPro" id="IPR050138">
    <property type="entry name" value="DHOase/Allantoinase_Hydrolase"/>
</dbReference>
<dbReference type="SUPFAM" id="SSF51556">
    <property type="entry name" value="Metallo-dependent hydrolases"/>
    <property type="match status" value="1"/>
</dbReference>
<protein>
    <recommendedName>
        <fullName evidence="6">Dihydroorotase</fullName>
        <shortName evidence="6">DHOase</shortName>
        <ecNumber evidence="6">3.5.2.3</ecNumber>
    </recommendedName>
</protein>
<dbReference type="SUPFAM" id="SSF51338">
    <property type="entry name" value="Composite domain of metallo-dependent hydrolases"/>
    <property type="match status" value="1"/>
</dbReference>
<evidence type="ECO:0000313" key="8">
    <source>
        <dbReference type="EMBL" id="MBC5688263.1"/>
    </source>
</evidence>
<feature type="binding site" evidence="6">
    <location>
        <begin position="62"/>
        <end position="64"/>
    </location>
    <ligand>
        <name>substrate</name>
    </ligand>
</feature>
<feature type="binding site" evidence="6">
    <location>
        <position position="94"/>
    </location>
    <ligand>
        <name>substrate</name>
    </ligand>
</feature>
<comment type="similarity">
    <text evidence="2 6">Belongs to the metallo-dependent hydrolases superfamily. DHOase family. Class I DHOase subfamily.</text>
</comment>
<dbReference type="PROSITE" id="PS00482">
    <property type="entry name" value="DIHYDROOROTASE_1"/>
    <property type="match status" value="1"/>
</dbReference>
<feature type="binding site" evidence="6">
    <location>
        <position position="231"/>
    </location>
    <ligand>
        <name>Zn(2+)</name>
        <dbReference type="ChEBI" id="CHEBI:29105"/>
        <label>2</label>
    </ligand>
</feature>
<feature type="active site" evidence="6">
    <location>
        <position position="304"/>
    </location>
</feature>